<protein>
    <submittedName>
        <fullName evidence="2">Uncharacterized protein</fullName>
    </submittedName>
</protein>
<feature type="compositionally biased region" description="Low complexity" evidence="1">
    <location>
        <begin position="53"/>
        <end position="84"/>
    </location>
</feature>
<feature type="region of interest" description="Disordered" evidence="1">
    <location>
        <begin position="45"/>
        <end position="102"/>
    </location>
</feature>
<name>A0A5D3FJE0_9ACTN</name>
<gene>
    <name evidence="2" type="ORF">FXF68_20750</name>
</gene>
<proteinExistence type="predicted"/>
<reference evidence="2 3" key="1">
    <citation type="submission" date="2019-08" db="EMBL/GenBank/DDBJ databases">
        <title>Actinomadura sp. nov. CYP1-5 isolated from mountain soil.</title>
        <authorList>
            <person name="Songsumanus A."/>
            <person name="Kuncharoen N."/>
            <person name="Kudo T."/>
            <person name="Yuki M."/>
            <person name="Igarashi Y."/>
            <person name="Tanasupawat S."/>
        </authorList>
    </citation>
    <scope>NUCLEOTIDE SEQUENCE [LARGE SCALE GENOMIC DNA]</scope>
    <source>
        <strain evidence="2 3">CYP1-5</strain>
    </source>
</reference>
<evidence type="ECO:0000313" key="2">
    <source>
        <dbReference type="EMBL" id="TYK48102.1"/>
    </source>
</evidence>
<accession>A0A5D3FJE0</accession>
<comment type="caution">
    <text evidence="2">The sequence shown here is derived from an EMBL/GenBank/DDBJ whole genome shotgun (WGS) entry which is preliminary data.</text>
</comment>
<dbReference type="EMBL" id="VSRQ01000004">
    <property type="protein sequence ID" value="TYK48102.1"/>
    <property type="molecule type" value="Genomic_DNA"/>
</dbReference>
<dbReference type="Proteomes" id="UP000323505">
    <property type="component" value="Unassembled WGS sequence"/>
</dbReference>
<organism evidence="2 3">
    <name type="scientific">Actinomadura decatromicini</name>
    <dbReference type="NCBI Taxonomy" id="2604572"/>
    <lineage>
        <taxon>Bacteria</taxon>
        <taxon>Bacillati</taxon>
        <taxon>Actinomycetota</taxon>
        <taxon>Actinomycetes</taxon>
        <taxon>Streptosporangiales</taxon>
        <taxon>Thermomonosporaceae</taxon>
        <taxon>Actinomadura</taxon>
    </lineage>
</organism>
<dbReference type="AlphaFoldDB" id="A0A5D3FJE0"/>
<evidence type="ECO:0000256" key="1">
    <source>
        <dbReference type="SAM" id="MobiDB-lite"/>
    </source>
</evidence>
<evidence type="ECO:0000313" key="3">
    <source>
        <dbReference type="Proteomes" id="UP000323505"/>
    </source>
</evidence>
<keyword evidence="3" id="KW-1185">Reference proteome</keyword>
<sequence length="131" mass="13502">MNQLGSVSRTATLVPKAAFSYTSTRGRFGHWKRFGQVWCVRESSMVPRRGRHPSAASPSSPSATTNTATPAANATTTSAAAAPAYQRPRPPVSPIVASSGVAVSGTRVSAAISVRCAVQRATSASGSGRSR</sequence>